<evidence type="ECO:0000313" key="3">
    <source>
        <dbReference type="EMBL" id="ODJ87835.1"/>
    </source>
</evidence>
<sequence>MKEQALLSNRLSPEIIAWLQRWFNLHVVIWLLSLACFFAAWNRGLALLYGLSSLCLSLLLISHVLPRLQMRGVRVTRAMIGELTAGSEGELAYQVTTKGRRYHLQLTDDLPFSETEQNLFISRCDRSIRKQATIHCEHRGKFQLRQLTLSSSYPFGVVRHSRHLTTDRLDVLVLPRVYNLQRIPLPVIADANSDGDLRIPQQGGQDEFAAVREYTQGDTLRHIHWRASARQQQLVVKEYERSDRPVLLVTLDSRPVFNQGEGSRSTFEYAISIAASMIRFASREGMQSILVFENGDWHDYVVPAYSADLYDLYALLATLESNGTQSCSDLIEQAVIRFPQANLISGFRLQDDNLLPMLTPYLTHIDIEMDAESFLFPMRNSPTTDHHREGNRLIYPVNALSPLQELFQ</sequence>
<dbReference type="Proteomes" id="UP000094769">
    <property type="component" value="Unassembled WGS sequence"/>
</dbReference>
<dbReference type="AlphaFoldDB" id="A0A7Z1AF94"/>
<proteinExistence type="predicted"/>
<dbReference type="PANTHER" id="PTHR34351">
    <property type="entry name" value="SLR1927 PROTEIN-RELATED"/>
    <property type="match status" value="1"/>
</dbReference>
<keyword evidence="1" id="KW-0472">Membrane</keyword>
<keyword evidence="1" id="KW-0812">Transmembrane</keyword>
<name>A0A7Z1AF94_9GAMM</name>
<reference evidence="3 4" key="1">
    <citation type="submission" date="2016-06" db="EMBL/GenBank/DDBJ databases">
        <title>Genome sequence of endosymbiont of Candidatus Endolucinida thiodiazotropha.</title>
        <authorList>
            <person name="Poehlein A."/>
            <person name="Koenig S."/>
            <person name="Heiden S.E."/>
            <person name="Thuermer A."/>
            <person name="Voget S."/>
            <person name="Daniel R."/>
            <person name="Markert S."/>
            <person name="Gros O."/>
            <person name="Schweder T."/>
        </authorList>
    </citation>
    <scope>NUCLEOTIDE SEQUENCE [LARGE SCALE GENOMIC DNA]</scope>
    <source>
        <strain evidence="3 4">COS</strain>
    </source>
</reference>
<evidence type="ECO:0000256" key="1">
    <source>
        <dbReference type="SAM" id="Phobius"/>
    </source>
</evidence>
<accession>A0A7Z1AF94</accession>
<dbReference type="InterPro" id="IPR002881">
    <property type="entry name" value="DUF58"/>
</dbReference>
<dbReference type="Pfam" id="PF01882">
    <property type="entry name" value="DUF58"/>
    <property type="match status" value="1"/>
</dbReference>
<evidence type="ECO:0000259" key="2">
    <source>
        <dbReference type="Pfam" id="PF01882"/>
    </source>
</evidence>
<feature type="domain" description="DUF58" evidence="2">
    <location>
        <begin position="211"/>
        <end position="305"/>
    </location>
</feature>
<dbReference type="RefSeq" id="WP_069124396.1">
    <property type="nucleotide sequence ID" value="NZ_MARB01000009.1"/>
</dbReference>
<organism evidence="3 4">
    <name type="scientific">Candidatus Thiodiazotropha endolucinida</name>
    <dbReference type="NCBI Taxonomy" id="1655433"/>
    <lineage>
        <taxon>Bacteria</taxon>
        <taxon>Pseudomonadati</taxon>
        <taxon>Pseudomonadota</taxon>
        <taxon>Gammaproteobacteria</taxon>
        <taxon>Chromatiales</taxon>
        <taxon>Sedimenticolaceae</taxon>
        <taxon>Candidatus Thiodiazotropha</taxon>
    </lineage>
</organism>
<keyword evidence="1" id="KW-1133">Transmembrane helix</keyword>
<dbReference type="PANTHER" id="PTHR34351:SF1">
    <property type="entry name" value="SLR1927 PROTEIN"/>
    <property type="match status" value="1"/>
</dbReference>
<feature type="transmembrane region" description="Helical" evidence="1">
    <location>
        <begin position="47"/>
        <end position="65"/>
    </location>
</feature>
<evidence type="ECO:0000313" key="4">
    <source>
        <dbReference type="Proteomes" id="UP000094769"/>
    </source>
</evidence>
<gene>
    <name evidence="3" type="ORF">CODIS_19430</name>
</gene>
<feature type="transmembrane region" description="Helical" evidence="1">
    <location>
        <begin position="21"/>
        <end position="41"/>
    </location>
</feature>
<dbReference type="EMBL" id="MARB01000009">
    <property type="protein sequence ID" value="ODJ87835.1"/>
    <property type="molecule type" value="Genomic_DNA"/>
</dbReference>
<keyword evidence="4" id="KW-1185">Reference proteome</keyword>
<protein>
    <recommendedName>
        <fullName evidence="2">DUF58 domain-containing protein</fullName>
    </recommendedName>
</protein>
<dbReference type="OrthoDB" id="9812729at2"/>
<comment type="caution">
    <text evidence="3">The sequence shown here is derived from an EMBL/GenBank/DDBJ whole genome shotgun (WGS) entry which is preliminary data.</text>
</comment>